<evidence type="ECO:0000259" key="6">
    <source>
        <dbReference type="PROSITE" id="PS50970"/>
    </source>
</evidence>
<evidence type="ECO:0000256" key="3">
    <source>
        <dbReference type="ARBA" id="ARBA00022723"/>
    </source>
</evidence>
<dbReference type="InterPro" id="IPR036589">
    <property type="entry name" value="HCY_dom_sf"/>
</dbReference>
<keyword evidence="3 5" id="KW-0479">Metal-binding</keyword>
<evidence type="ECO:0000313" key="8">
    <source>
        <dbReference type="Proteomes" id="UP001500742"/>
    </source>
</evidence>
<dbReference type="PROSITE" id="PS50970">
    <property type="entry name" value="HCY"/>
    <property type="match status" value="1"/>
</dbReference>
<dbReference type="EMBL" id="BAAAZC010000009">
    <property type="protein sequence ID" value="GAA3967178.1"/>
    <property type="molecule type" value="Genomic_DNA"/>
</dbReference>
<dbReference type="InterPro" id="IPR003726">
    <property type="entry name" value="HCY_dom"/>
</dbReference>
<protein>
    <submittedName>
        <fullName evidence="7">Homocysteine S-methyltransferase</fullName>
    </submittedName>
</protein>
<sequence>MKNIFAPFIREKGFVILDGAMATELESRGADLNHSLWSAKLLNEDPELIKKVHYDYLIAGADVITTASYQASFEGFAKHGYNAEEAVKLMRLSVQLAFEARQDAMKIISRKEMPLVAASVGPYGAHLADGSEYRGNYGVSIEELKSFHRSRIKVLIETGADILACETIPCLDEAIALKELLLEFPTVQAWISFSCKNETDICSGEKFADAVKLLNQSNQVVAVGVNCTAPQYIAALIKIAAQNTDKLILTYPNKGEVWNAVTKCWLPSSAHHSHFIDDARTWYLAGAKIIGGCCRTTPEDIKQLKELIK</sequence>
<dbReference type="NCBIfam" id="NF007020">
    <property type="entry name" value="PRK09485.1"/>
    <property type="match status" value="1"/>
</dbReference>
<dbReference type="InterPro" id="IPR051486">
    <property type="entry name" value="Hcy_S-methyltransferase"/>
</dbReference>
<proteinExistence type="predicted"/>
<evidence type="ECO:0000256" key="4">
    <source>
        <dbReference type="ARBA" id="ARBA00022833"/>
    </source>
</evidence>
<name>A0ABP7PL16_9SPHI</name>
<dbReference type="RefSeq" id="WP_259089050.1">
    <property type="nucleotide sequence ID" value="NZ_BAAAZC010000009.1"/>
</dbReference>
<organism evidence="7 8">
    <name type="scientific">Mucilaginibacter dorajii</name>
    <dbReference type="NCBI Taxonomy" id="692994"/>
    <lineage>
        <taxon>Bacteria</taxon>
        <taxon>Pseudomonadati</taxon>
        <taxon>Bacteroidota</taxon>
        <taxon>Sphingobacteriia</taxon>
        <taxon>Sphingobacteriales</taxon>
        <taxon>Sphingobacteriaceae</taxon>
        <taxon>Mucilaginibacter</taxon>
    </lineage>
</organism>
<comment type="caution">
    <text evidence="7">The sequence shown here is derived from an EMBL/GenBank/DDBJ whole genome shotgun (WGS) entry which is preliminary data.</text>
</comment>
<comment type="cofactor">
    <cofactor evidence="5">
        <name>Zn(2+)</name>
        <dbReference type="ChEBI" id="CHEBI:29105"/>
    </cofactor>
</comment>
<feature type="binding site" evidence="5">
    <location>
        <position position="293"/>
    </location>
    <ligand>
        <name>Zn(2+)</name>
        <dbReference type="ChEBI" id="CHEBI:29105"/>
    </ligand>
</feature>
<gene>
    <name evidence="7" type="primary">mmuM</name>
    <name evidence="7" type="ORF">GCM10022210_14830</name>
</gene>
<feature type="binding site" evidence="5">
    <location>
        <position position="227"/>
    </location>
    <ligand>
        <name>Zn(2+)</name>
        <dbReference type="ChEBI" id="CHEBI:29105"/>
    </ligand>
</feature>
<dbReference type="SUPFAM" id="SSF82282">
    <property type="entry name" value="Homocysteine S-methyltransferase"/>
    <property type="match status" value="1"/>
</dbReference>
<keyword evidence="1 5" id="KW-0489">Methyltransferase</keyword>
<dbReference type="PANTHER" id="PTHR46015:SF1">
    <property type="entry name" value="HOMOCYSTEINE S-METHYLTRANSFERASE-LIKE ISOFORM 1"/>
    <property type="match status" value="1"/>
</dbReference>
<accession>A0ABP7PL16</accession>
<keyword evidence="4 5" id="KW-0862">Zinc</keyword>
<dbReference type="Pfam" id="PF02574">
    <property type="entry name" value="S-methyl_trans"/>
    <property type="match status" value="1"/>
</dbReference>
<evidence type="ECO:0000256" key="5">
    <source>
        <dbReference type="PROSITE-ProRule" id="PRU00333"/>
    </source>
</evidence>
<reference evidence="8" key="1">
    <citation type="journal article" date="2019" name="Int. J. Syst. Evol. Microbiol.">
        <title>The Global Catalogue of Microorganisms (GCM) 10K type strain sequencing project: providing services to taxonomists for standard genome sequencing and annotation.</title>
        <authorList>
            <consortium name="The Broad Institute Genomics Platform"/>
            <consortium name="The Broad Institute Genome Sequencing Center for Infectious Disease"/>
            <person name="Wu L."/>
            <person name="Ma J."/>
        </authorList>
    </citation>
    <scope>NUCLEOTIDE SEQUENCE [LARGE SCALE GENOMIC DNA]</scope>
    <source>
        <strain evidence="8">JCM 16601</strain>
    </source>
</reference>
<dbReference type="Proteomes" id="UP001500742">
    <property type="component" value="Unassembled WGS sequence"/>
</dbReference>
<keyword evidence="2 5" id="KW-0808">Transferase</keyword>
<dbReference type="PIRSF" id="PIRSF037505">
    <property type="entry name" value="Betaine_HMT"/>
    <property type="match status" value="1"/>
</dbReference>
<dbReference type="Gene3D" id="3.20.20.330">
    <property type="entry name" value="Homocysteine-binding-like domain"/>
    <property type="match status" value="1"/>
</dbReference>
<dbReference type="InterPro" id="IPR017226">
    <property type="entry name" value="BHMT-like"/>
</dbReference>
<feature type="domain" description="Hcy-binding" evidence="6">
    <location>
        <begin position="3"/>
        <end position="308"/>
    </location>
</feature>
<evidence type="ECO:0000313" key="7">
    <source>
        <dbReference type="EMBL" id="GAA3967178.1"/>
    </source>
</evidence>
<evidence type="ECO:0000256" key="1">
    <source>
        <dbReference type="ARBA" id="ARBA00022603"/>
    </source>
</evidence>
<keyword evidence="8" id="KW-1185">Reference proteome</keyword>
<feature type="binding site" evidence="5">
    <location>
        <position position="294"/>
    </location>
    <ligand>
        <name>Zn(2+)</name>
        <dbReference type="ChEBI" id="CHEBI:29105"/>
    </ligand>
</feature>
<dbReference type="PANTHER" id="PTHR46015">
    <property type="entry name" value="ZGC:172121"/>
    <property type="match status" value="1"/>
</dbReference>
<evidence type="ECO:0000256" key="2">
    <source>
        <dbReference type="ARBA" id="ARBA00022679"/>
    </source>
</evidence>